<keyword evidence="7" id="KW-0902">Two-component regulatory system</keyword>
<feature type="domain" description="Histidine kinase" evidence="9">
    <location>
        <begin position="244"/>
        <end position="460"/>
    </location>
</feature>
<dbReference type="EMBL" id="JAVRHQ010000028">
    <property type="protein sequence ID" value="MDT0644549.1"/>
    <property type="molecule type" value="Genomic_DNA"/>
</dbReference>
<keyword evidence="3" id="KW-0808">Transferase</keyword>
<evidence type="ECO:0000256" key="8">
    <source>
        <dbReference type="SAM" id="Phobius"/>
    </source>
</evidence>
<dbReference type="InterPro" id="IPR036890">
    <property type="entry name" value="HATPase_C_sf"/>
</dbReference>
<evidence type="ECO:0000256" key="4">
    <source>
        <dbReference type="ARBA" id="ARBA00022741"/>
    </source>
</evidence>
<evidence type="ECO:0000313" key="11">
    <source>
        <dbReference type="Proteomes" id="UP001262889"/>
    </source>
</evidence>
<comment type="catalytic activity">
    <reaction evidence="1">
        <text>ATP + protein L-histidine = ADP + protein N-phospho-L-histidine.</text>
        <dbReference type="EC" id="2.7.13.3"/>
    </reaction>
</comment>
<sequence>MALHVRLFTEGSISMTFKSYHTSILFRVTVITITAIALAWFIVKETYYLALLPALILLLLVYEFFRYMGKRFEVMDDFFEAVKYRDFSRNYLEENKTKDIRRLYKGFNTVNRTIREMNSEKEVQYLYLQKILEMIDIGILAYNTQSGKTLWINESFQEMLDVPGFKNINFLKSRNKHVYDLLFDNHYSEPSTIDIKIRKENLKVLISHSMFRIEESYCKLLVVHNIEDTINKTESEAWKKLLSVMTHEIMNSIAPISSLANTLKIQVQENLENPSKVLELQDFDAGLSSIGKRSEGLMKFAKTYRSLNKITHLNKEKIEIQTLFRDLEQLMKPSIDKTSVRLQFELKDNRIEVEADTYLLEQVLINLILNAIEACEEVSGAEVRVYARRKTDGKTEVAVADNGPGISQEIIDQIFIPFFTTKKQGSGIGLSLSKQIMTLHGGKIQINSLAGEGTSVVLSF</sequence>
<proteinExistence type="predicted"/>
<dbReference type="RefSeq" id="WP_311536166.1">
    <property type="nucleotide sequence ID" value="NZ_JAVRHQ010000028.1"/>
</dbReference>
<evidence type="ECO:0000313" key="10">
    <source>
        <dbReference type="EMBL" id="MDT0644549.1"/>
    </source>
</evidence>
<feature type="transmembrane region" description="Helical" evidence="8">
    <location>
        <begin position="48"/>
        <end position="65"/>
    </location>
</feature>
<keyword evidence="4" id="KW-0547">Nucleotide-binding</keyword>
<dbReference type="PROSITE" id="PS50109">
    <property type="entry name" value="HIS_KIN"/>
    <property type="match status" value="1"/>
</dbReference>
<feature type="transmembrane region" description="Helical" evidence="8">
    <location>
        <begin position="24"/>
        <end position="42"/>
    </location>
</feature>
<dbReference type="PRINTS" id="PR00344">
    <property type="entry name" value="BCTRLSENSOR"/>
</dbReference>
<name>A0ABU3CDZ6_9FLAO</name>
<evidence type="ECO:0000256" key="6">
    <source>
        <dbReference type="ARBA" id="ARBA00022840"/>
    </source>
</evidence>
<keyword evidence="8" id="KW-0812">Transmembrane</keyword>
<dbReference type="PANTHER" id="PTHR43065:SF46">
    <property type="entry name" value="C4-DICARBOXYLATE TRANSPORT SENSOR PROTEIN DCTB"/>
    <property type="match status" value="1"/>
</dbReference>
<gene>
    <name evidence="10" type="ORF">RM553_17040</name>
</gene>
<evidence type="ECO:0000256" key="3">
    <source>
        <dbReference type="ARBA" id="ARBA00022679"/>
    </source>
</evidence>
<dbReference type="CDD" id="cd00075">
    <property type="entry name" value="HATPase"/>
    <property type="match status" value="1"/>
</dbReference>
<accession>A0ABU3CDZ6</accession>
<evidence type="ECO:0000256" key="1">
    <source>
        <dbReference type="ARBA" id="ARBA00000085"/>
    </source>
</evidence>
<organism evidence="10 11">
    <name type="scientific">Autumnicola tepida</name>
    <dbReference type="NCBI Taxonomy" id="3075595"/>
    <lineage>
        <taxon>Bacteria</taxon>
        <taxon>Pseudomonadati</taxon>
        <taxon>Bacteroidota</taxon>
        <taxon>Flavobacteriia</taxon>
        <taxon>Flavobacteriales</taxon>
        <taxon>Flavobacteriaceae</taxon>
        <taxon>Autumnicola</taxon>
    </lineage>
</organism>
<dbReference type="Pfam" id="PF02518">
    <property type="entry name" value="HATPase_c"/>
    <property type="match status" value="1"/>
</dbReference>
<keyword evidence="6 10" id="KW-0067">ATP-binding</keyword>
<evidence type="ECO:0000259" key="9">
    <source>
        <dbReference type="PROSITE" id="PS50109"/>
    </source>
</evidence>
<dbReference type="InterPro" id="IPR003594">
    <property type="entry name" value="HATPase_dom"/>
</dbReference>
<comment type="caution">
    <text evidence="10">The sequence shown here is derived from an EMBL/GenBank/DDBJ whole genome shotgun (WGS) entry which is preliminary data.</text>
</comment>
<dbReference type="InterPro" id="IPR004358">
    <property type="entry name" value="Sig_transdc_His_kin-like_C"/>
</dbReference>
<protein>
    <recommendedName>
        <fullName evidence="2">histidine kinase</fullName>
        <ecNumber evidence="2">2.7.13.3</ecNumber>
    </recommendedName>
</protein>
<reference evidence="10 11" key="1">
    <citation type="submission" date="2023-09" db="EMBL/GenBank/DDBJ databases">
        <authorList>
            <person name="Rey-Velasco X."/>
        </authorList>
    </citation>
    <scope>NUCLEOTIDE SEQUENCE [LARGE SCALE GENOMIC DNA]</scope>
    <source>
        <strain evidence="10 11">F363</strain>
    </source>
</reference>
<dbReference type="PANTHER" id="PTHR43065">
    <property type="entry name" value="SENSOR HISTIDINE KINASE"/>
    <property type="match status" value="1"/>
</dbReference>
<evidence type="ECO:0000256" key="7">
    <source>
        <dbReference type="ARBA" id="ARBA00023012"/>
    </source>
</evidence>
<evidence type="ECO:0000256" key="2">
    <source>
        <dbReference type="ARBA" id="ARBA00012438"/>
    </source>
</evidence>
<evidence type="ECO:0000256" key="5">
    <source>
        <dbReference type="ARBA" id="ARBA00022777"/>
    </source>
</evidence>
<dbReference type="GO" id="GO:0005524">
    <property type="term" value="F:ATP binding"/>
    <property type="evidence" value="ECO:0007669"/>
    <property type="project" value="UniProtKB-KW"/>
</dbReference>
<dbReference type="SUPFAM" id="SSF55874">
    <property type="entry name" value="ATPase domain of HSP90 chaperone/DNA topoisomerase II/histidine kinase"/>
    <property type="match status" value="1"/>
</dbReference>
<keyword evidence="8" id="KW-0472">Membrane</keyword>
<keyword evidence="5" id="KW-0418">Kinase</keyword>
<dbReference type="EC" id="2.7.13.3" evidence="2"/>
<dbReference type="Gene3D" id="3.30.565.10">
    <property type="entry name" value="Histidine kinase-like ATPase, C-terminal domain"/>
    <property type="match status" value="1"/>
</dbReference>
<keyword evidence="8" id="KW-1133">Transmembrane helix</keyword>
<keyword evidence="11" id="KW-1185">Reference proteome</keyword>
<dbReference type="SMART" id="SM00387">
    <property type="entry name" value="HATPase_c"/>
    <property type="match status" value="1"/>
</dbReference>
<dbReference type="InterPro" id="IPR005467">
    <property type="entry name" value="His_kinase_dom"/>
</dbReference>
<dbReference type="Proteomes" id="UP001262889">
    <property type="component" value="Unassembled WGS sequence"/>
</dbReference>